<evidence type="ECO:0008006" key="4">
    <source>
        <dbReference type="Google" id="ProtNLM"/>
    </source>
</evidence>
<feature type="compositionally biased region" description="Low complexity" evidence="1">
    <location>
        <begin position="20"/>
        <end position="51"/>
    </location>
</feature>
<feature type="compositionally biased region" description="Gly residues" evidence="1">
    <location>
        <begin position="356"/>
        <end position="366"/>
    </location>
</feature>
<evidence type="ECO:0000256" key="1">
    <source>
        <dbReference type="SAM" id="MobiDB-lite"/>
    </source>
</evidence>
<feature type="compositionally biased region" description="Polar residues" evidence="1">
    <location>
        <begin position="1"/>
        <end position="10"/>
    </location>
</feature>
<dbReference type="EMBL" id="JAXLQG010000006">
    <property type="protein sequence ID" value="KAK5538870.1"/>
    <property type="molecule type" value="Genomic_DNA"/>
</dbReference>
<feature type="compositionally biased region" description="Low complexity" evidence="1">
    <location>
        <begin position="227"/>
        <end position="248"/>
    </location>
</feature>
<evidence type="ECO:0000313" key="2">
    <source>
        <dbReference type="EMBL" id="KAK5538870.1"/>
    </source>
</evidence>
<sequence length="377" mass="38796">MDSVKHTISNIMGKDKDDTTSSTHGTHGTHDVSSTSTGTGPTTTGSTATGGYEHGATSTGSNLTGSTATGGYEHGAAQTGSKFTGSTGDETFEHGGHAPIHDSVTQGRDTEHQSSQTMGHGSGLEHQSHQPTTQGTGFEQQSGSGYGSTLGTDSQYQSNPTTTTHGTDSQYQAPAHEATSHGERDIHQQAQHAHQEHQAQQTTSHSSESTEHKSHHGLQNLLHHNKSPASSSDQVDESSSSHHQNSSQGRDPAVIDKGNEKKLTGTGVPGSHSAVFGLTPTGEKITDTDSTTTAPRPAHSKSRDETAGGGDNSSRAPAGGEKLTEQMHNPRDQGPKGLERTDPVSGVETSDSSKPGAGGVGLGQGTGDVRPGEKGGL</sequence>
<feature type="region of interest" description="Disordered" evidence="1">
    <location>
        <begin position="1"/>
        <end position="377"/>
    </location>
</feature>
<feature type="compositionally biased region" description="Basic and acidic residues" evidence="1">
    <location>
        <begin position="178"/>
        <end position="197"/>
    </location>
</feature>
<feature type="compositionally biased region" description="Polar residues" evidence="1">
    <location>
        <begin position="103"/>
        <end position="119"/>
    </location>
</feature>
<dbReference type="Proteomes" id="UP001345827">
    <property type="component" value="Unassembled WGS sequence"/>
</dbReference>
<name>A0AAV9QE52_9PEZI</name>
<feature type="compositionally biased region" description="Basic and acidic residues" evidence="1">
    <location>
        <begin position="91"/>
        <end position="100"/>
    </location>
</feature>
<accession>A0AAV9QE52</accession>
<protein>
    <recommendedName>
        <fullName evidence="4">Dehydrin</fullName>
    </recommendedName>
</protein>
<feature type="compositionally biased region" description="Polar residues" evidence="1">
    <location>
        <begin position="78"/>
        <end position="89"/>
    </location>
</feature>
<reference evidence="2 3" key="1">
    <citation type="submission" date="2023-06" db="EMBL/GenBank/DDBJ databases">
        <title>Black Yeasts Isolated from many extreme environments.</title>
        <authorList>
            <person name="Coleine C."/>
            <person name="Stajich J.E."/>
            <person name="Selbmann L."/>
        </authorList>
    </citation>
    <scope>NUCLEOTIDE SEQUENCE [LARGE SCALE GENOMIC DNA]</scope>
    <source>
        <strain evidence="2 3">CCFEE 5887</strain>
    </source>
</reference>
<feature type="compositionally biased region" description="Polar residues" evidence="1">
    <location>
        <begin position="129"/>
        <end position="172"/>
    </location>
</feature>
<proteinExistence type="predicted"/>
<evidence type="ECO:0000313" key="3">
    <source>
        <dbReference type="Proteomes" id="UP001345827"/>
    </source>
</evidence>
<organism evidence="2 3">
    <name type="scientific">Vermiconidia calcicola</name>
    <dbReference type="NCBI Taxonomy" id="1690605"/>
    <lineage>
        <taxon>Eukaryota</taxon>
        <taxon>Fungi</taxon>
        <taxon>Dikarya</taxon>
        <taxon>Ascomycota</taxon>
        <taxon>Pezizomycotina</taxon>
        <taxon>Dothideomycetes</taxon>
        <taxon>Dothideomycetidae</taxon>
        <taxon>Mycosphaerellales</taxon>
        <taxon>Extremaceae</taxon>
        <taxon>Vermiconidia</taxon>
    </lineage>
</organism>
<gene>
    <name evidence="2" type="ORF">LTR25_004414</name>
</gene>
<feature type="compositionally biased region" description="Low complexity" evidence="1">
    <location>
        <begin position="198"/>
        <end position="207"/>
    </location>
</feature>
<feature type="compositionally biased region" description="Basic and acidic residues" evidence="1">
    <location>
        <begin position="322"/>
        <end position="342"/>
    </location>
</feature>
<feature type="compositionally biased region" description="Polar residues" evidence="1">
    <location>
        <begin position="56"/>
        <end position="69"/>
    </location>
</feature>
<keyword evidence="3" id="KW-1185">Reference proteome</keyword>
<feature type="compositionally biased region" description="Basic and acidic residues" evidence="1">
    <location>
        <begin position="253"/>
        <end position="263"/>
    </location>
</feature>
<comment type="caution">
    <text evidence="2">The sequence shown here is derived from an EMBL/GenBank/DDBJ whole genome shotgun (WGS) entry which is preliminary data.</text>
</comment>
<dbReference type="AlphaFoldDB" id="A0AAV9QE52"/>